<sequence>MDSDDDIYNDELEMLDIIEHGFPRQRNAVFAPTKKTVFHLLTLIEHEIEFPSDMNDSISPINQLLSCLRFYATAGHLSSIADFEGMAISSASRIIKKSFRSNCSTTS</sequence>
<reference evidence="1 2" key="1">
    <citation type="journal article" date="2023" name="Insect Mol. Biol.">
        <title>Genome sequencing provides insights into the evolution of gene families encoding plant cell wall-degrading enzymes in longhorned beetles.</title>
        <authorList>
            <person name="Shin N.R."/>
            <person name="Okamura Y."/>
            <person name="Kirsch R."/>
            <person name="Pauchet Y."/>
        </authorList>
    </citation>
    <scope>NUCLEOTIDE SEQUENCE [LARGE SCALE GENOMIC DNA]</scope>
    <source>
        <strain evidence="1">EAD_L_NR</strain>
    </source>
</reference>
<dbReference type="AlphaFoldDB" id="A0AAV8V5A4"/>
<name>A0AAV8V5A4_9CUCU</name>
<evidence type="ECO:0008006" key="3">
    <source>
        <dbReference type="Google" id="ProtNLM"/>
    </source>
</evidence>
<organism evidence="1 2">
    <name type="scientific">Exocentrus adspersus</name>
    <dbReference type="NCBI Taxonomy" id="1586481"/>
    <lineage>
        <taxon>Eukaryota</taxon>
        <taxon>Metazoa</taxon>
        <taxon>Ecdysozoa</taxon>
        <taxon>Arthropoda</taxon>
        <taxon>Hexapoda</taxon>
        <taxon>Insecta</taxon>
        <taxon>Pterygota</taxon>
        <taxon>Neoptera</taxon>
        <taxon>Endopterygota</taxon>
        <taxon>Coleoptera</taxon>
        <taxon>Polyphaga</taxon>
        <taxon>Cucujiformia</taxon>
        <taxon>Chrysomeloidea</taxon>
        <taxon>Cerambycidae</taxon>
        <taxon>Lamiinae</taxon>
        <taxon>Acanthocinini</taxon>
        <taxon>Exocentrus</taxon>
    </lineage>
</organism>
<evidence type="ECO:0000313" key="2">
    <source>
        <dbReference type="Proteomes" id="UP001159042"/>
    </source>
</evidence>
<keyword evidence="2" id="KW-1185">Reference proteome</keyword>
<dbReference type="Proteomes" id="UP001159042">
    <property type="component" value="Unassembled WGS sequence"/>
</dbReference>
<accession>A0AAV8V5A4</accession>
<protein>
    <recommendedName>
        <fullName evidence="3">Nuclease HARBI1</fullName>
    </recommendedName>
</protein>
<evidence type="ECO:0000313" key="1">
    <source>
        <dbReference type="EMBL" id="KAJ8909350.1"/>
    </source>
</evidence>
<proteinExistence type="predicted"/>
<dbReference type="EMBL" id="JANEYG010000616">
    <property type="protein sequence ID" value="KAJ8909350.1"/>
    <property type="molecule type" value="Genomic_DNA"/>
</dbReference>
<gene>
    <name evidence="1" type="ORF">NQ315_008935</name>
</gene>
<comment type="caution">
    <text evidence="1">The sequence shown here is derived from an EMBL/GenBank/DDBJ whole genome shotgun (WGS) entry which is preliminary data.</text>
</comment>